<organism evidence="1 2">
    <name type="scientific">Penicillium nordicum</name>
    <dbReference type="NCBI Taxonomy" id="229535"/>
    <lineage>
        <taxon>Eukaryota</taxon>
        <taxon>Fungi</taxon>
        <taxon>Dikarya</taxon>
        <taxon>Ascomycota</taxon>
        <taxon>Pezizomycotina</taxon>
        <taxon>Eurotiomycetes</taxon>
        <taxon>Eurotiomycetidae</taxon>
        <taxon>Eurotiales</taxon>
        <taxon>Aspergillaceae</taxon>
        <taxon>Penicillium</taxon>
    </lineage>
</organism>
<name>A0A0M9WAF9_9EURO</name>
<reference evidence="1 2" key="1">
    <citation type="submission" date="2015-08" db="EMBL/GenBank/DDBJ databases">
        <title>Genome sequencing of Penicillium nordicum.</title>
        <authorList>
            <person name="Nguyen H.D."/>
            <person name="Seifert K.A."/>
        </authorList>
    </citation>
    <scope>NUCLEOTIDE SEQUENCE [LARGE SCALE GENOMIC DNA]</scope>
    <source>
        <strain evidence="1 2">DAOMC 185683</strain>
    </source>
</reference>
<sequence>MEDPVQRRRQKAQMRNRDIDESIAPYAAKLDTLGLVQSESTQVIEIKEIHFREPCLDEATLCVELEKDGCRAVRWLDFGNFNTIRKADDALEVFTPSFSARKNVIKVCSVEYAEGSLDITKLYVKLDVSGELEICLDYKDFERISGARKALAKFGGKSVTSPFM</sequence>
<keyword evidence="2" id="KW-1185">Reference proteome</keyword>
<evidence type="ECO:0000313" key="2">
    <source>
        <dbReference type="Proteomes" id="UP000037696"/>
    </source>
</evidence>
<gene>
    <name evidence="1" type="ORF">ACN38_g12185</name>
</gene>
<comment type="caution">
    <text evidence="1">The sequence shown here is derived from an EMBL/GenBank/DDBJ whole genome shotgun (WGS) entry which is preliminary data.</text>
</comment>
<accession>A0A0M9WAF9</accession>
<dbReference type="EMBL" id="LHQQ01000361">
    <property type="protein sequence ID" value="KOS37043.1"/>
    <property type="molecule type" value="Genomic_DNA"/>
</dbReference>
<evidence type="ECO:0000313" key="1">
    <source>
        <dbReference type="EMBL" id="KOS37043.1"/>
    </source>
</evidence>
<protein>
    <submittedName>
        <fullName evidence="1">Uncharacterized protein</fullName>
    </submittedName>
</protein>
<dbReference type="Proteomes" id="UP000037696">
    <property type="component" value="Unassembled WGS sequence"/>
</dbReference>
<proteinExistence type="predicted"/>
<dbReference type="AlphaFoldDB" id="A0A0M9WAF9"/>